<dbReference type="InterPro" id="IPR043971">
    <property type="entry name" value="FUZ/MON1/HPS1_longin_2"/>
</dbReference>
<evidence type="ECO:0000259" key="4">
    <source>
        <dbReference type="Pfam" id="PF19038"/>
    </source>
</evidence>
<feature type="domain" description="FUZ/MON1/HPS1 second Longin" evidence="3">
    <location>
        <begin position="156"/>
        <end position="194"/>
    </location>
</feature>
<proteinExistence type="predicted"/>
<feature type="compositionally biased region" description="Low complexity" evidence="1">
    <location>
        <begin position="498"/>
        <end position="510"/>
    </location>
</feature>
<evidence type="ECO:0000256" key="1">
    <source>
        <dbReference type="SAM" id="MobiDB-lite"/>
    </source>
</evidence>
<dbReference type="Pfam" id="PF19037">
    <property type="entry name" value="Fuz_longin_2"/>
    <property type="match status" value="1"/>
</dbReference>
<feature type="compositionally biased region" description="Low complexity" evidence="1">
    <location>
        <begin position="280"/>
        <end position="290"/>
    </location>
</feature>
<dbReference type="PANTHER" id="PTHR12761">
    <property type="entry name" value="HERMANSKY-PUDLAK SYNDROME PROTEIN 1"/>
    <property type="match status" value="1"/>
</dbReference>
<reference evidence="6 7" key="1">
    <citation type="submission" date="2025-08" db="UniProtKB">
        <authorList>
            <consortium name="RefSeq"/>
        </authorList>
    </citation>
    <scope>IDENTIFICATION</scope>
</reference>
<feature type="compositionally biased region" description="Low complexity" evidence="1">
    <location>
        <begin position="306"/>
        <end position="337"/>
    </location>
</feature>
<dbReference type="GO" id="GO:0016192">
    <property type="term" value="P:vesicle-mediated transport"/>
    <property type="evidence" value="ECO:0007669"/>
    <property type="project" value="InterPro"/>
</dbReference>
<dbReference type="GO" id="GO:0005085">
    <property type="term" value="F:guanyl-nucleotide exchange factor activity"/>
    <property type="evidence" value="ECO:0007669"/>
    <property type="project" value="TreeGrafter"/>
</dbReference>
<accession>A0A7E6FBG7</accession>
<protein>
    <submittedName>
        <fullName evidence="6 7">Hermansky-Pudlak syndrome 1 protein homolog isoform X3</fullName>
    </submittedName>
</protein>
<sequence>MYDPYDAEQMFVPFSASQNVMSQTLKNPYEKIICENNSITVSKQLDNILFIAVNGDGTEDEHFLNKKILVFHRILKFLYGPVLKQIKPKRLLEQRERQNYLTHILRTWCHLVQEEQSFLMEAVEQLYVNSVVNEKSLELLEMVVKKVSSVSSISNNHALLLVHGKLLSLYSSNSAYELQSADILTIILLACVQYPYNSELRADNLLRKPQPEQQQPQPSSSSHRQEEEEQQSEQQQPSPQQQKQEQRECQQPSSQQEVKEQQSKQQQQSLQQHKDEEQQSEQQQQPLQQQENEEHQSKRHDEQKHSLQQQDEQQQSPQQQEEQGSEQRQQPLSPQQQENEEQQSEQQQQQQHPVKQKSEDNLQSASPHVSQETEVLETSRTLSVVSDGSQSLGRDSVDNTATDQSKDVQKSFGIHEASCSCSEDLDNCEVSSADLLAVSSRNISDNVQHSSSSIEEDNENISSQSTSYNINKANIEASTEPKLASSGAKKQSRKRTGTTESSSQSTSSKSKPFHTSIKPIPVCLHTSACLFTPHQLFCIEVIPGIVLVIVLEQCHSSQSGLICQLHDLLNDITSGSSRGERLVRGDCQYTFDVLDMLLKKVTGSRAGHNDIKKNIKKNWENAVQKGLDLVLDKGNVKDVPDKILNSLSAMCDSLKDLFLHMFIQKSVVSTAMQEILFLCKQRIFKELVDYKDYLIVKAERNIAITSYIQDFPGMVFFIFVDRTTNQVIAPALNIDPDDKPEAYKATLFLKKKIWKVAHFMQQKLSQGYTTVLLRDGDFFISYYLWFEDNSHNPLVVQQPYKPLSHSPPPGILCGNLYRQLIRQCFPTVIPGSVHCLELICIHLGIVPTNLISVHIQQLSNQLWKMAEDGLAPISLL</sequence>
<evidence type="ECO:0000313" key="5">
    <source>
        <dbReference type="Proteomes" id="UP000515154"/>
    </source>
</evidence>
<feature type="region of interest" description="Disordered" evidence="1">
    <location>
        <begin position="445"/>
        <end position="467"/>
    </location>
</feature>
<dbReference type="Pfam" id="PF19036">
    <property type="entry name" value="Fuz_longin_1"/>
    <property type="match status" value="1"/>
</dbReference>
<dbReference type="InterPro" id="IPR043972">
    <property type="entry name" value="FUZ/MON1/HPS1_longin_1"/>
</dbReference>
<feature type="compositionally biased region" description="Polar residues" evidence="1">
    <location>
        <begin position="361"/>
        <end position="403"/>
    </location>
</feature>
<dbReference type="InterPro" id="IPR043970">
    <property type="entry name" value="FUZ/MON1/HPS1_longin_3"/>
</dbReference>
<feature type="compositionally biased region" description="Low complexity" evidence="1">
    <location>
        <begin position="232"/>
        <end position="256"/>
    </location>
</feature>
<evidence type="ECO:0000313" key="7">
    <source>
        <dbReference type="RefSeq" id="XP_036364859.1"/>
    </source>
</evidence>
<dbReference type="RefSeq" id="XP_036364858.1">
    <property type="nucleotide sequence ID" value="XM_036508965.1"/>
</dbReference>
<feature type="compositionally biased region" description="Basic and acidic residues" evidence="1">
    <location>
        <begin position="292"/>
        <end position="305"/>
    </location>
</feature>
<feature type="domain" description="FUZ/MON1/HPS1 third Longin" evidence="4">
    <location>
        <begin position="717"/>
        <end position="864"/>
    </location>
</feature>
<dbReference type="InterPro" id="IPR026053">
    <property type="entry name" value="HPS1"/>
</dbReference>
<evidence type="ECO:0000313" key="6">
    <source>
        <dbReference type="RefSeq" id="XP_036364858.1"/>
    </source>
</evidence>
<feature type="region of interest" description="Disordered" evidence="1">
    <location>
        <begin position="208"/>
        <end position="410"/>
    </location>
</feature>
<dbReference type="GO" id="GO:0031085">
    <property type="term" value="C:BLOC-3 complex"/>
    <property type="evidence" value="ECO:0007669"/>
    <property type="project" value="TreeGrafter"/>
</dbReference>
<evidence type="ECO:0000259" key="3">
    <source>
        <dbReference type="Pfam" id="PF19037"/>
    </source>
</evidence>
<keyword evidence="5" id="KW-1185">Reference proteome</keyword>
<name>A0A7E6FBG7_9MOLL</name>
<feature type="domain" description="FUZ/MON1/HPS1 first Longin" evidence="2">
    <location>
        <begin position="11"/>
        <end position="109"/>
    </location>
</feature>
<dbReference type="Pfam" id="PF19038">
    <property type="entry name" value="Fuz_longin_3"/>
    <property type="match status" value="1"/>
</dbReference>
<dbReference type="AlphaFoldDB" id="A0A7E6FBG7"/>
<organism evidence="5 6">
    <name type="scientific">Octopus sinensis</name>
    <name type="common">East Asian common octopus</name>
    <dbReference type="NCBI Taxonomy" id="2607531"/>
    <lineage>
        <taxon>Eukaryota</taxon>
        <taxon>Metazoa</taxon>
        <taxon>Spiralia</taxon>
        <taxon>Lophotrochozoa</taxon>
        <taxon>Mollusca</taxon>
        <taxon>Cephalopoda</taxon>
        <taxon>Coleoidea</taxon>
        <taxon>Octopodiformes</taxon>
        <taxon>Octopoda</taxon>
        <taxon>Incirrata</taxon>
        <taxon>Octopodidae</taxon>
        <taxon>Octopus</taxon>
    </lineage>
</organism>
<feature type="compositionally biased region" description="Low complexity" evidence="1">
    <location>
        <begin position="211"/>
        <end position="222"/>
    </location>
</feature>
<dbReference type="RefSeq" id="XP_036364859.1">
    <property type="nucleotide sequence ID" value="XM_036508966.1"/>
</dbReference>
<dbReference type="PANTHER" id="PTHR12761:SF1">
    <property type="entry name" value="BLOC-3 COMPLEX MEMBER HPS1"/>
    <property type="match status" value="1"/>
</dbReference>
<feature type="region of interest" description="Disordered" evidence="1">
    <location>
        <begin position="479"/>
        <end position="513"/>
    </location>
</feature>
<gene>
    <name evidence="6 7" type="primary">LOC115219030</name>
</gene>
<dbReference type="Proteomes" id="UP000515154">
    <property type="component" value="Linkage group LG14"/>
</dbReference>
<evidence type="ECO:0000259" key="2">
    <source>
        <dbReference type="Pfam" id="PF19036"/>
    </source>
</evidence>